<dbReference type="EMBL" id="CACVKT020005838">
    <property type="protein sequence ID" value="CAC5398197.1"/>
    <property type="molecule type" value="Genomic_DNA"/>
</dbReference>
<dbReference type="AlphaFoldDB" id="A0A6J8CSA5"/>
<dbReference type="SUPFAM" id="SSF47473">
    <property type="entry name" value="EF-hand"/>
    <property type="match status" value="1"/>
</dbReference>
<protein>
    <recommendedName>
        <fullName evidence="3">EF-hand domain-containing protein</fullName>
    </recommendedName>
</protein>
<dbReference type="Proteomes" id="UP000507470">
    <property type="component" value="Unassembled WGS sequence"/>
</dbReference>
<organism evidence="1 2">
    <name type="scientific">Mytilus coruscus</name>
    <name type="common">Sea mussel</name>
    <dbReference type="NCBI Taxonomy" id="42192"/>
    <lineage>
        <taxon>Eukaryota</taxon>
        <taxon>Metazoa</taxon>
        <taxon>Spiralia</taxon>
        <taxon>Lophotrochozoa</taxon>
        <taxon>Mollusca</taxon>
        <taxon>Bivalvia</taxon>
        <taxon>Autobranchia</taxon>
        <taxon>Pteriomorphia</taxon>
        <taxon>Mytilida</taxon>
        <taxon>Mytiloidea</taxon>
        <taxon>Mytilidae</taxon>
        <taxon>Mytilinae</taxon>
        <taxon>Mytilus</taxon>
    </lineage>
</organism>
<accession>A0A6J8CSA5</accession>
<sequence length="228" mass="25849">MHSCRIRKDFPITTLYNKIDSKQNIFTTFKRKLHSKMDLKLSCFLVVLAFCASFTIAQKPKTTVTGDLTKNKDIGTRVDLGISHRRGNWGFDGTGFGTSRGHRGGSLGISHKRKNFEFGGSVFGDNRGNRGAKLGFKWKFGKRSAAWTGEHFEVRVIVNHCDFNVYDINEDSVITVDEIYELFPQRIDAHRLFKALDSTSVDGKVTIGEFKLMAPQVIKKCGHNKYKY</sequence>
<evidence type="ECO:0008006" key="3">
    <source>
        <dbReference type="Google" id="ProtNLM"/>
    </source>
</evidence>
<evidence type="ECO:0000313" key="2">
    <source>
        <dbReference type="Proteomes" id="UP000507470"/>
    </source>
</evidence>
<name>A0A6J8CSA5_MYTCO</name>
<reference evidence="1 2" key="1">
    <citation type="submission" date="2020-06" db="EMBL/GenBank/DDBJ databases">
        <authorList>
            <person name="Li R."/>
            <person name="Bekaert M."/>
        </authorList>
    </citation>
    <scope>NUCLEOTIDE SEQUENCE [LARGE SCALE GENOMIC DNA]</scope>
    <source>
        <strain evidence="2">wild</strain>
    </source>
</reference>
<gene>
    <name evidence="1" type="ORF">MCOR_32581</name>
</gene>
<evidence type="ECO:0000313" key="1">
    <source>
        <dbReference type="EMBL" id="CAC5398197.1"/>
    </source>
</evidence>
<dbReference type="OrthoDB" id="6048781at2759"/>
<proteinExistence type="predicted"/>
<keyword evidence="2" id="KW-1185">Reference proteome</keyword>
<dbReference type="InterPro" id="IPR011992">
    <property type="entry name" value="EF-hand-dom_pair"/>
</dbReference>